<dbReference type="NCBIfam" id="TIGR04164">
    <property type="entry name" value="cobo_pep"/>
    <property type="match status" value="1"/>
</dbReference>
<sequence>MQQKVITPDSSKKLAPIGYRYSCKSDGTNTGLSHYILLDNKK</sequence>
<reference evidence="1 2" key="1">
    <citation type="journal article" date="2011" name="Stand. Genomic Sci.">
        <title>Complete genome sequence of the acetate-degrading sulfate reducer Desulfobacca acetoxidans type strain (ASRB2).</title>
        <authorList>
            <person name="Goker M."/>
            <person name="Teshima H."/>
            <person name="Lapidus A."/>
            <person name="Nolan M."/>
            <person name="Lucas S."/>
            <person name="Hammon N."/>
            <person name="Deshpande S."/>
            <person name="Cheng J.F."/>
            <person name="Tapia R."/>
            <person name="Han C."/>
            <person name="Goodwin L."/>
            <person name="Pitluck S."/>
            <person name="Huntemann M."/>
            <person name="Liolios K."/>
            <person name="Ivanova N."/>
            <person name="Pagani I."/>
            <person name="Mavromatis K."/>
            <person name="Ovchinikova G."/>
            <person name="Pati A."/>
            <person name="Chen A."/>
            <person name="Palaniappan K."/>
            <person name="Land M."/>
            <person name="Hauser L."/>
            <person name="Brambilla E.M."/>
            <person name="Rohde M."/>
            <person name="Spring S."/>
            <person name="Detter J.C."/>
            <person name="Woyke T."/>
            <person name="Bristow J."/>
            <person name="Eisen J.A."/>
            <person name="Markowitz V."/>
            <person name="Hugenholtz P."/>
            <person name="Kyrpides N.C."/>
            <person name="Klenk H.P."/>
        </authorList>
    </citation>
    <scope>NUCLEOTIDE SEQUENCE [LARGE SCALE GENOMIC DNA]</scope>
    <source>
        <strain evidence="2">ATCC 700848 / DSM 11109 / ASRB2</strain>
    </source>
</reference>
<dbReference type="AlphaFoldDB" id="F2NHG7"/>
<evidence type="ECO:0000313" key="2">
    <source>
        <dbReference type="Proteomes" id="UP000000483"/>
    </source>
</evidence>
<evidence type="ECO:0000313" key="1">
    <source>
        <dbReference type="EMBL" id="AEB09083.1"/>
    </source>
</evidence>
<dbReference type="InterPro" id="IPR026421">
    <property type="entry name" value="Mod_peptide_prec_CbpA"/>
</dbReference>
<dbReference type="HOGENOM" id="CLU_3250416_0_0_7"/>
<protein>
    <submittedName>
        <fullName evidence="1">Uncharacterized protein</fullName>
    </submittedName>
</protein>
<dbReference type="Proteomes" id="UP000000483">
    <property type="component" value="Chromosome"/>
</dbReference>
<keyword evidence="2" id="KW-1185">Reference proteome</keyword>
<name>F2NHG7_DESAR</name>
<dbReference type="KEGG" id="dao:Desac_1222"/>
<accession>F2NHG7</accession>
<proteinExistence type="predicted"/>
<organism evidence="1 2">
    <name type="scientific">Desulfobacca acetoxidans (strain ATCC 700848 / DSM 11109 / ASRB2)</name>
    <dbReference type="NCBI Taxonomy" id="880072"/>
    <lineage>
        <taxon>Bacteria</taxon>
        <taxon>Pseudomonadati</taxon>
        <taxon>Thermodesulfobacteriota</taxon>
        <taxon>Desulfobaccia</taxon>
        <taxon>Desulfobaccales</taxon>
        <taxon>Desulfobaccaceae</taxon>
        <taxon>Desulfobacca</taxon>
    </lineage>
</organism>
<dbReference type="EMBL" id="CP002629">
    <property type="protein sequence ID" value="AEB09083.1"/>
    <property type="molecule type" value="Genomic_DNA"/>
</dbReference>
<dbReference type="RefSeq" id="WP_013706195.1">
    <property type="nucleotide sequence ID" value="NC_015388.1"/>
</dbReference>
<reference evidence="2" key="2">
    <citation type="submission" date="2011-03" db="EMBL/GenBank/DDBJ databases">
        <title>The complete genome of Desulfobacca acetoxidans DSM 11109.</title>
        <authorList>
            <consortium name="US DOE Joint Genome Institute (JGI-PGF)"/>
            <person name="Lucas S."/>
            <person name="Copeland A."/>
            <person name="Lapidus A."/>
            <person name="Bruce D."/>
            <person name="Goodwin L."/>
            <person name="Pitluck S."/>
            <person name="Peters L."/>
            <person name="Kyrpides N."/>
            <person name="Mavromatis K."/>
            <person name="Ivanova N."/>
            <person name="Ovchinnikova G."/>
            <person name="Teshima H."/>
            <person name="Detter J.C."/>
            <person name="Han C."/>
            <person name="Land M."/>
            <person name="Hauser L."/>
            <person name="Markowitz V."/>
            <person name="Cheng J.-F."/>
            <person name="Hugenholtz P."/>
            <person name="Woyke T."/>
            <person name="Wu D."/>
            <person name="Spring S."/>
            <person name="Schueler E."/>
            <person name="Brambilla E."/>
            <person name="Klenk H.-P."/>
            <person name="Eisen J.A."/>
        </authorList>
    </citation>
    <scope>NUCLEOTIDE SEQUENCE [LARGE SCALE GENOMIC DNA]</scope>
    <source>
        <strain evidence="2">ATCC 700848 / DSM 11109 / ASRB2</strain>
    </source>
</reference>
<gene>
    <name evidence="1" type="ordered locus">Desac_1222</name>
</gene>